<proteinExistence type="predicted"/>
<evidence type="ECO:0000313" key="1">
    <source>
        <dbReference type="EMBL" id="GEU81452.1"/>
    </source>
</evidence>
<dbReference type="GO" id="GO:0003676">
    <property type="term" value="F:nucleic acid binding"/>
    <property type="evidence" value="ECO:0007669"/>
    <property type="project" value="InterPro"/>
</dbReference>
<sequence>MFVPSDSTVPKLQTAKDLQGDAFLHYDAEIMLMNLIILSIPNDIYNSVEACTLVKDMWKRVERLMRGTIQNNSKEVRKSHDPLALVAYTGSSSRNTSSYYVTHPTSMVDYEDEYQQDDIQTNSEDPLTFALLTLRNISLGNTSTVQCYNFSGKGHYARNCPKPRVWDSKYFMEQMLMAKQDEAGVILTDDFLFADASRTKEIEDLSANICLMARIQPTNHSFDVGPSYDSAFASEADQRAKQFDQQAQSQFIRDQDIIQDLEQQRDKLELVVNDYKWLNEEFQETRLILKSQMSEKEDSYHDTIIDLEDKLKKNVDLILKQENSLQGMFMLGPKTLSVYDQQLKHGLRYSNPYTLKQEIAQCPKLYLASSLGNSEIPLNVRDNKETLDDASKSQQKIKEKISDPIAVANKQNCSTVDYQQINALYKDFVHQKELSAE</sequence>
<reference evidence="1" key="1">
    <citation type="journal article" date="2019" name="Sci. Rep.">
        <title>Draft genome of Tanacetum cinerariifolium, the natural source of mosquito coil.</title>
        <authorList>
            <person name="Yamashiro T."/>
            <person name="Shiraishi A."/>
            <person name="Satake H."/>
            <person name="Nakayama K."/>
        </authorList>
    </citation>
    <scope>NUCLEOTIDE SEQUENCE</scope>
</reference>
<dbReference type="Gene3D" id="4.10.60.10">
    <property type="entry name" value="Zinc finger, CCHC-type"/>
    <property type="match status" value="1"/>
</dbReference>
<dbReference type="EMBL" id="BKCJ010008282">
    <property type="protein sequence ID" value="GEU81452.1"/>
    <property type="molecule type" value="Genomic_DNA"/>
</dbReference>
<name>A0A6L2N8M6_TANCI</name>
<dbReference type="InterPro" id="IPR036875">
    <property type="entry name" value="Znf_CCHC_sf"/>
</dbReference>
<dbReference type="SUPFAM" id="SSF57756">
    <property type="entry name" value="Retrovirus zinc finger-like domains"/>
    <property type="match status" value="1"/>
</dbReference>
<dbReference type="GO" id="GO:0008270">
    <property type="term" value="F:zinc ion binding"/>
    <property type="evidence" value="ECO:0007669"/>
    <property type="project" value="InterPro"/>
</dbReference>
<gene>
    <name evidence="1" type="ORF">Tci_053430</name>
</gene>
<protein>
    <recommendedName>
        <fullName evidence="2">Gag-Pol polyprotein</fullName>
    </recommendedName>
</protein>
<evidence type="ECO:0008006" key="2">
    <source>
        <dbReference type="Google" id="ProtNLM"/>
    </source>
</evidence>
<accession>A0A6L2N8M6</accession>
<organism evidence="1">
    <name type="scientific">Tanacetum cinerariifolium</name>
    <name type="common">Dalmatian daisy</name>
    <name type="synonym">Chrysanthemum cinerariifolium</name>
    <dbReference type="NCBI Taxonomy" id="118510"/>
    <lineage>
        <taxon>Eukaryota</taxon>
        <taxon>Viridiplantae</taxon>
        <taxon>Streptophyta</taxon>
        <taxon>Embryophyta</taxon>
        <taxon>Tracheophyta</taxon>
        <taxon>Spermatophyta</taxon>
        <taxon>Magnoliopsida</taxon>
        <taxon>eudicotyledons</taxon>
        <taxon>Gunneridae</taxon>
        <taxon>Pentapetalae</taxon>
        <taxon>asterids</taxon>
        <taxon>campanulids</taxon>
        <taxon>Asterales</taxon>
        <taxon>Asteraceae</taxon>
        <taxon>Asteroideae</taxon>
        <taxon>Anthemideae</taxon>
        <taxon>Anthemidinae</taxon>
        <taxon>Tanacetum</taxon>
    </lineage>
</organism>
<comment type="caution">
    <text evidence="1">The sequence shown here is derived from an EMBL/GenBank/DDBJ whole genome shotgun (WGS) entry which is preliminary data.</text>
</comment>
<dbReference type="AlphaFoldDB" id="A0A6L2N8M6"/>